<feature type="non-terminal residue" evidence="1">
    <location>
        <position position="263"/>
    </location>
</feature>
<organism evidence="1 2">
    <name type="scientific">Coniosporium uncinatum</name>
    <dbReference type="NCBI Taxonomy" id="93489"/>
    <lineage>
        <taxon>Eukaryota</taxon>
        <taxon>Fungi</taxon>
        <taxon>Dikarya</taxon>
        <taxon>Ascomycota</taxon>
        <taxon>Pezizomycotina</taxon>
        <taxon>Dothideomycetes</taxon>
        <taxon>Dothideomycetes incertae sedis</taxon>
        <taxon>Coniosporium</taxon>
    </lineage>
</organism>
<dbReference type="Proteomes" id="UP001186974">
    <property type="component" value="Unassembled WGS sequence"/>
</dbReference>
<protein>
    <submittedName>
        <fullName evidence="1">Uncharacterized protein</fullName>
    </submittedName>
</protein>
<proteinExistence type="predicted"/>
<gene>
    <name evidence="1" type="ORF">LTS18_001664</name>
</gene>
<name>A0ACC3DEF8_9PEZI</name>
<dbReference type="EMBL" id="JAWDJW010005814">
    <property type="protein sequence ID" value="KAK3066517.1"/>
    <property type="molecule type" value="Genomic_DNA"/>
</dbReference>
<accession>A0ACC3DEF8</accession>
<evidence type="ECO:0000313" key="2">
    <source>
        <dbReference type="Proteomes" id="UP001186974"/>
    </source>
</evidence>
<evidence type="ECO:0000313" key="1">
    <source>
        <dbReference type="EMBL" id="KAK3066517.1"/>
    </source>
</evidence>
<reference evidence="1" key="1">
    <citation type="submission" date="2024-09" db="EMBL/GenBank/DDBJ databases">
        <title>Black Yeasts Isolated from many extreme environments.</title>
        <authorList>
            <person name="Coleine C."/>
            <person name="Stajich J.E."/>
            <person name="Selbmann L."/>
        </authorList>
    </citation>
    <scope>NUCLEOTIDE SEQUENCE</scope>
    <source>
        <strain evidence="1">CCFEE 5737</strain>
    </source>
</reference>
<keyword evidence="2" id="KW-1185">Reference proteome</keyword>
<sequence>MCKACFAALPPSDKRSRSLRRYLDLADQSGLLWRMIGQLELNDRQMDYLIGIRPDLFNKESPVDHRLPDSSILDQPYEFSTQGHGAREDVELPEIKSVDQKGLGLKTLRESLGVLHDANAVPYPQEMSGTKEEKDKAWHRARQQALENNVINAAVKRWRIENEHMQKMGISSALQSRPMEALIWQWHQALEPAIAEELKAVRKTMEDGDAEFDGSTRHSRLQYGPYLEYFTSEKLAAVTIISVLHNLVRKRQEGLKTTEIALK</sequence>
<comment type="caution">
    <text evidence="1">The sequence shown here is derived from an EMBL/GenBank/DDBJ whole genome shotgun (WGS) entry which is preliminary data.</text>
</comment>